<dbReference type="EMBL" id="DXFX01000053">
    <property type="protein sequence ID" value="HIX07636.1"/>
    <property type="molecule type" value="Genomic_DNA"/>
</dbReference>
<keyword evidence="1" id="KW-0812">Transmembrane</keyword>
<evidence type="ECO:0000313" key="2">
    <source>
        <dbReference type="EMBL" id="HIX07636.1"/>
    </source>
</evidence>
<reference evidence="2" key="1">
    <citation type="journal article" date="2021" name="PeerJ">
        <title>Extensive microbial diversity within the chicken gut microbiome revealed by metagenomics and culture.</title>
        <authorList>
            <person name="Gilroy R."/>
            <person name="Ravi A."/>
            <person name="Getino M."/>
            <person name="Pursley I."/>
            <person name="Horton D.L."/>
            <person name="Alikhan N.F."/>
            <person name="Baker D."/>
            <person name="Gharbi K."/>
            <person name="Hall N."/>
            <person name="Watson M."/>
            <person name="Adriaenssens E.M."/>
            <person name="Foster-Nyarko E."/>
            <person name="Jarju S."/>
            <person name="Secka A."/>
            <person name="Antonio M."/>
            <person name="Oren A."/>
            <person name="Chaudhuri R.R."/>
            <person name="La Ragione R."/>
            <person name="Hildebrand F."/>
            <person name="Pallen M.J."/>
        </authorList>
    </citation>
    <scope>NUCLEOTIDE SEQUENCE</scope>
    <source>
        <strain evidence="2">811</strain>
    </source>
</reference>
<dbReference type="AlphaFoldDB" id="A0A9D1V7X7"/>
<protein>
    <submittedName>
        <fullName evidence="2">FeoB-associated Cys-rich membrane protein</fullName>
    </submittedName>
</protein>
<dbReference type="Proteomes" id="UP000824204">
    <property type="component" value="Unassembled WGS sequence"/>
</dbReference>
<proteinExistence type="predicted"/>
<reference evidence="2" key="2">
    <citation type="submission" date="2021-04" db="EMBL/GenBank/DDBJ databases">
        <authorList>
            <person name="Gilroy R."/>
        </authorList>
    </citation>
    <scope>NUCLEOTIDE SEQUENCE</scope>
    <source>
        <strain evidence="2">811</strain>
    </source>
</reference>
<name>A0A9D1V7X7_9FIRM</name>
<keyword evidence="1" id="KW-0472">Membrane</keyword>
<comment type="caution">
    <text evidence="2">The sequence shown here is derived from an EMBL/GenBank/DDBJ whole genome shotgun (WGS) entry which is preliminary data.</text>
</comment>
<accession>A0A9D1V7X7</accession>
<evidence type="ECO:0000313" key="3">
    <source>
        <dbReference type="Proteomes" id="UP000824204"/>
    </source>
</evidence>
<organism evidence="2 3">
    <name type="scientific">Candidatus Borkfalkia faecipullorum</name>
    <dbReference type="NCBI Taxonomy" id="2838510"/>
    <lineage>
        <taxon>Bacteria</taxon>
        <taxon>Bacillati</taxon>
        <taxon>Bacillota</taxon>
        <taxon>Clostridia</taxon>
        <taxon>Christensenellales</taxon>
        <taxon>Christensenellaceae</taxon>
        <taxon>Candidatus Borkfalkia</taxon>
    </lineage>
</organism>
<keyword evidence="1" id="KW-1133">Transmembrane helix</keyword>
<dbReference type="Pfam" id="PF12669">
    <property type="entry name" value="FeoB_associated"/>
    <property type="match status" value="1"/>
</dbReference>
<gene>
    <name evidence="2" type="ORF">H9741_04130</name>
</gene>
<sequence>MQFLLLSATGTIVSVVIAVLAVGLVAFGIGYQIWCKKKGKSSCGCDCSSCGGCCHTRKKKEK</sequence>
<evidence type="ECO:0000256" key="1">
    <source>
        <dbReference type="SAM" id="Phobius"/>
    </source>
</evidence>
<feature type="transmembrane region" description="Helical" evidence="1">
    <location>
        <begin position="12"/>
        <end position="34"/>
    </location>
</feature>